<comment type="cofactor">
    <cofactor evidence="1">
        <name>Mg(2+)</name>
        <dbReference type="ChEBI" id="CHEBI:18420"/>
    </cofactor>
</comment>
<gene>
    <name evidence="12" type="ORF">C1I63_17925</name>
</gene>
<reference evidence="12 13" key="1">
    <citation type="submission" date="2018-03" db="EMBL/GenBank/DDBJ databases">
        <title>Bacteriophage NCPPB3778 and a type I-E CRISPR drive the evolution of the US Biological Select Agent, Rathayibacter toxicus.</title>
        <authorList>
            <person name="Davis E.W.II."/>
            <person name="Tabima J.F."/>
            <person name="Weisberg A.J."/>
            <person name="Dantas Lopes L."/>
            <person name="Wiseman M.S."/>
            <person name="Wiseman M.S."/>
            <person name="Pupko T."/>
            <person name="Belcher M.S."/>
            <person name="Sechler A.J."/>
            <person name="Tancos M.A."/>
            <person name="Schroeder B.K."/>
            <person name="Murray T.D."/>
            <person name="Luster D.G."/>
            <person name="Schneider W.L."/>
            <person name="Rogers E."/>
            <person name="Andreote F.D."/>
            <person name="Grunwald N.J."/>
            <person name="Putnam M.L."/>
            <person name="Chang J.H."/>
        </authorList>
    </citation>
    <scope>NUCLEOTIDE SEQUENCE [LARGE SCALE GENOMIC DNA]</scope>
    <source>
        <strain evidence="12 13">DSM 15933</strain>
    </source>
</reference>
<dbReference type="Proteomes" id="UP000241085">
    <property type="component" value="Unassembled WGS sequence"/>
</dbReference>
<dbReference type="CDD" id="cd05403">
    <property type="entry name" value="NT_KNTase_like"/>
    <property type="match status" value="1"/>
</dbReference>
<keyword evidence="3" id="KW-0808">Transferase</keyword>
<organism evidence="12 13">
    <name type="scientific">Rathayibacter caricis DSM 15933</name>
    <dbReference type="NCBI Taxonomy" id="1328867"/>
    <lineage>
        <taxon>Bacteria</taxon>
        <taxon>Bacillati</taxon>
        <taxon>Actinomycetota</taxon>
        <taxon>Actinomycetes</taxon>
        <taxon>Micrococcales</taxon>
        <taxon>Microbacteriaceae</taxon>
        <taxon>Rathayibacter</taxon>
    </lineage>
</organism>
<name>A0A2T4UYC7_9MICO</name>
<accession>A0A2T4UYC7</accession>
<dbReference type="InterPro" id="IPR052038">
    <property type="entry name" value="Type-VII_TA_antitoxin"/>
</dbReference>
<evidence type="ECO:0000256" key="10">
    <source>
        <dbReference type="SAM" id="MobiDB-lite"/>
    </source>
</evidence>
<dbReference type="PANTHER" id="PTHR33571">
    <property type="entry name" value="SSL8005 PROTEIN"/>
    <property type="match status" value="1"/>
</dbReference>
<comment type="similarity">
    <text evidence="9">Belongs to the MntA antitoxin family.</text>
</comment>
<feature type="compositionally biased region" description="Basic and acidic residues" evidence="10">
    <location>
        <begin position="1"/>
        <end position="15"/>
    </location>
</feature>
<evidence type="ECO:0000256" key="5">
    <source>
        <dbReference type="ARBA" id="ARBA00022723"/>
    </source>
</evidence>
<dbReference type="InterPro" id="IPR002934">
    <property type="entry name" value="Polymerase_NTP_transf_dom"/>
</dbReference>
<keyword evidence="4" id="KW-0548">Nucleotidyltransferase</keyword>
<dbReference type="SUPFAM" id="SSF81301">
    <property type="entry name" value="Nucleotidyltransferase"/>
    <property type="match status" value="1"/>
</dbReference>
<feature type="domain" description="Polymerase nucleotidyl transferase" evidence="11">
    <location>
        <begin position="27"/>
        <end position="100"/>
    </location>
</feature>
<feature type="region of interest" description="Disordered" evidence="10">
    <location>
        <begin position="1"/>
        <end position="22"/>
    </location>
</feature>
<keyword evidence="7" id="KW-0067">ATP-binding</keyword>
<dbReference type="InterPro" id="IPR043519">
    <property type="entry name" value="NT_sf"/>
</dbReference>
<dbReference type="GO" id="GO:0005524">
    <property type="term" value="F:ATP binding"/>
    <property type="evidence" value="ECO:0007669"/>
    <property type="project" value="UniProtKB-KW"/>
</dbReference>
<evidence type="ECO:0000256" key="3">
    <source>
        <dbReference type="ARBA" id="ARBA00022679"/>
    </source>
</evidence>
<keyword evidence="2" id="KW-1277">Toxin-antitoxin system</keyword>
<evidence type="ECO:0000256" key="2">
    <source>
        <dbReference type="ARBA" id="ARBA00022649"/>
    </source>
</evidence>
<evidence type="ECO:0000256" key="9">
    <source>
        <dbReference type="ARBA" id="ARBA00038276"/>
    </source>
</evidence>
<keyword evidence="8" id="KW-0460">Magnesium</keyword>
<evidence type="ECO:0000259" key="11">
    <source>
        <dbReference type="Pfam" id="PF01909"/>
    </source>
</evidence>
<proteinExistence type="inferred from homology"/>
<evidence type="ECO:0000256" key="8">
    <source>
        <dbReference type="ARBA" id="ARBA00022842"/>
    </source>
</evidence>
<dbReference type="RefSeq" id="WP_107575650.1">
    <property type="nucleotide sequence ID" value="NZ_PZPL01000001.1"/>
</dbReference>
<dbReference type="AlphaFoldDB" id="A0A2T4UYC7"/>
<evidence type="ECO:0000256" key="7">
    <source>
        <dbReference type="ARBA" id="ARBA00022840"/>
    </source>
</evidence>
<dbReference type="Pfam" id="PF01909">
    <property type="entry name" value="NTP_transf_2"/>
    <property type="match status" value="1"/>
</dbReference>
<dbReference type="EMBL" id="PZPL01000001">
    <property type="protein sequence ID" value="PTL74510.1"/>
    <property type="molecule type" value="Genomic_DNA"/>
</dbReference>
<evidence type="ECO:0000256" key="1">
    <source>
        <dbReference type="ARBA" id="ARBA00001946"/>
    </source>
</evidence>
<evidence type="ECO:0000313" key="13">
    <source>
        <dbReference type="Proteomes" id="UP000241085"/>
    </source>
</evidence>
<protein>
    <recommendedName>
        <fullName evidence="11">Polymerase nucleotidyl transferase domain-containing protein</fullName>
    </recommendedName>
</protein>
<evidence type="ECO:0000256" key="6">
    <source>
        <dbReference type="ARBA" id="ARBA00022741"/>
    </source>
</evidence>
<keyword evidence="5" id="KW-0479">Metal-binding</keyword>
<keyword evidence="13" id="KW-1185">Reference proteome</keyword>
<comment type="caution">
    <text evidence="12">The sequence shown here is derived from an EMBL/GenBank/DDBJ whole genome shotgun (WGS) entry which is preliminary data.</text>
</comment>
<dbReference type="Gene3D" id="3.30.460.10">
    <property type="entry name" value="Beta Polymerase, domain 2"/>
    <property type="match status" value="1"/>
</dbReference>
<sequence length="113" mass="11845">MSSDGGEVRAQERARPTAPSLQELRAHREELLDLASRSGITSVAVFGSVARGTSTSGSDIDLIVDAEPGTSYFSLAAFALGAEALLGRSVDAVFRSGLRRGRDDAVLRDAVPL</sequence>
<dbReference type="GO" id="GO:0046872">
    <property type="term" value="F:metal ion binding"/>
    <property type="evidence" value="ECO:0007669"/>
    <property type="project" value="UniProtKB-KW"/>
</dbReference>
<dbReference type="PANTHER" id="PTHR33571:SF12">
    <property type="entry name" value="BSL3053 PROTEIN"/>
    <property type="match status" value="1"/>
</dbReference>
<dbReference type="GO" id="GO:0016779">
    <property type="term" value="F:nucleotidyltransferase activity"/>
    <property type="evidence" value="ECO:0007669"/>
    <property type="project" value="UniProtKB-KW"/>
</dbReference>
<evidence type="ECO:0000256" key="4">
    <source>
        <dbReference type="ARBA" id="ARBA00022695"/>
    </source>
</evidence>
<evidence type="ECO:0000313" key="12">
    <source>
        <dbReference type="EMBL" id="PTL74510.1"/>
    </source>
</evidence>
<keyword evidence="6" id="KW-0547">Nucleotide-binding</keyword>